<proteinExistence type="predicted"/>
<gene>
    <name evidence="2" type="ORF">OM33_17795</name>
</gene>
<evidence type="ECO:0000313" key="3">
    <source>
        <dbReference type="Proteomes" id="UP000030341"/>
    </source>
</evidence>
<evidence type="ECO:0000256" key="1">
    <source>
        <dbReference type="SAM" id="Phobius"/>
    </source>
</evidence>
<evidence type="ECO:0008006" key="4">
    <source>
        <dbReference type="Google" id="ProtNLM"/>
    </source>
</evidence>
<dbReference type="Proteomes" id="UP000030341">
    <property type="component" value="Chromosome 2"/>
</dbReference>
<evidence type="ECO:0000313" key="2">
    <source>
        <dbReference type="EMBL" id="AIY66940.1"/>
    </source>
</evidence>
<keyword evidence="1" id="KW-1133">Transmembrane helix</keyword>
<feature type="transmembrane region" description="Helical" evidence="1">
    <location>
        <begin position="159"/>
        <end position="178"/>
    </location>
</feature>
<keyword evidence="1" id="KW-0812">Transmembrane</keyword>
<feature type="transmembrane region" description="Helical" evidence="1">
    <location>
        <begin position="78"/>
        <end position="97"/>
    </location>
</feature>
<keyword evidence="3" id="KW-1185">Reference proteome</keyword>
<feature type="transmembrane region" description="Helical" evidence="1">
    <location>
        <begin position="326"/>
        <end position="342"/>
    </location>
</feature>
<feature type="transmembrane region" description="Helical" evidence="1">
    <location>
        <begin position="190"/>
        <end position="214"/>
    </location>
</feature>
<dbReference type="AlphaFoldDB" id="A0A0A7EJT4"/>
<feature type="transmembrane region" description="Helical" evidence="1">
    <location>
        <begin position="293"/>
        <end position="314"/>
    </location>
</feature>
<organism evidence="2 3">
    <name type="scientific">Pseudoalteromonas piratica</name>
    <dbReference type="NCBI Taxonomy" id="1348114"/>
    <lineage>
        <taxon>Bacteria</taxon>
        <taxon>Pseudomonadati</taxon>
        <taxon>Pseudomonadota</taxon>
        <taxon>Gammaproteobacteria</taxon>
        <taxon>Alteromonadales</taxon>
        <taxon>Pseudoalteromonadaceae</taxon>
        <taxon>Pseudoalteromonas</taxon>
    </lineage>
</organism>
<accession>A0A0A7EJT4</accession>
<dbReference type="EMBL" id="CP009889">
    <property type="protein sequence ID" value="AIY66940.1"/>
    <property type="molecule type" value="Genomic_DNA"/>
</dbReference>
<dbReference type="HOGENOM" id="CLU_731303_0_0_6"/>
<feature type="transmembrane region" description="Helical" evidence="1">
    <location>
        <begin position="354"/>
        <end position="372"/>
    </location>
</feature>
<protein>
    <recommendedName>
        <fullName evidence="4">Multidrug transporter</fullName>
    </recommendedName>
</protein>
<feature type="transmembrane region" description="Helical" evidence="1">
    <location>
        <begin position="103"/>
        <end position="120"/>
    </location>
</feature>
<feature type="transmembrane region" description="Helical" evidence="1">
    <location>
        <begin position="226"/>
        <end position="246"/>
    </location>
</feature>
<keyword evidence="1" id="KW-0472">Membrane</keyword>
<dbReference type="OrthoDB" id="10018050at2"/>
<feature type="transmembrane region" description="Helical" evidence="1">
    <location>
        <begin position="49"/>
        <end position="66"/>
    </location>
</feature>
<reference evidence="2 3" key="1">
    <citation type="submission" date="2014-11" db="EMBL/GenBank/DDBJ databases">
        <title>Complete Genome Sequence of Pseudoalteromonas sp. Strain OCN003 Isolated from Kaneohe Bay, Oahu, Hawaii.</title>
        <authorList>
            <person name="Beurmann S."/>
            <person name="Videau P."/>
            <person name="Ushijima B."/>
            <person name="Smith A.M."/>
            <person name="Aeby G.S."/>
            <person name="Callahan S.M."/>
            <person name="Belcaid M."/>
        </authorList>
    </citation>
    <scope>NUCLEOTIDE SEQUENCE [LARGE SCALE GENOMIC DNA]</scope>
    <source>
        <strain evidence="2 3">OCN003</strain>
    </source>
</reference>
<sequence length="378" mass="43138">MIYPSRFDASKLLDIIYRLVPAVILFAFIKSLDLVEHENVRNVLLDILLYSPLLLPFFRLGVPVYLQQNLNPIVKRQHLENVFLIQLSLLIAAQVMMLVNRHAYIILMVSITAAMLFNIGSYMIRQGNRNGFFLQNGLLNFCLLSLVCLFVMVDDYQSAKFHIAAICLFLACVVFFFISPDEFSYNWKQVPNLQIYILDTLSTFFIPLVTLLAVKLCTDSQTDYLILIKISAFISGTLGALIFLRVHNLDNTDNEALLFHYNKIKQSQFKLLILLAILGSFATYIFIPDLLIYFTVFMLFEAVLLKFGQMNILLNYKGLHTKALKANALSAVSCLGLYYVFGSITETYPSTSPLIFYAVAIALFHGSCRYFLLRHCND</sequence>
<dbReference type="KEGG" id="pseo:OM33_17795"/>
<feature type="transmembrane region" description="Helical" evidence="1">
    <location>
        <begin position="267"/>
        <end position="287"/>
    </location>
</feature>
<name>A0A0A7EJT4_9GAMM</name>
<feature type="transmembrane region" description="Helical" evidence="1">
    <location>
        <begin position="132"/>
        <end position="153"/>
    </location>
</feature>
<dbReference type="STRING" id="1348114.OM33_17795"/>
<feature type="transmembrane region" description="Helical" evidence="1">
    <location>
        <begin position="12"/>
        <end position="29"/>
    </location>
</feature>